<dbReference type="EMBL" id="RBZO01000041">
    <property type="protein sequence ID" value="RKQ12504.1"/>
    <property type="molecule type" value="Genomic_DNA"/>
</dbReference>
<evidence type="ECO:0000256" key="1">
    <source>
        <dbReference type="SAM" id="Phobius"/>
    </source>
</evidence>
<evidence type="ECO:0008006" key="4">
    <source>
        <dbReference type="Google" id="ProtNLM"/>
    </source>
</evidence>
<feature type="transmembrane region" description="Helical" evidence="1">
    <location>
        <begin position="182"/>
        <end position="200"/>
    </location>
</feature>
<feature type="transmembrane region" description="Helical" evidence="1">
    <location>
        <begin position="57"/>
        <end position="75"/>
    </location>
</feature>
<protein>
    <recommendedName>
        <fullName evidence="4">ABC transporter permease</fullName>
    </recommendedName>
</protein>
<accession>A0A494YS52</accession>
<keyword evidence="1" id="KW-1133">Transmembrane helix</keyword>
<gene>
    <name evidence="2" type="ORF">D8M05_18045</name>
</gene>
<keyword evidence="1" id="KW-0472">Membrane</keyword>
<dbReference type="RefSeq" id="WP_121134333.1">
    <property type="nucleotide sequence ID" value="NZ_JBHUFK010000048.1"/>
</dbReference>
<comment type="caution">
    <text evidence="2">The sequence shown here is derived from an EMBL/GenBank/DDBJ whole genome shotgun (WGS) entry which is preliminary data.</text>
</comment>
<evidence type="ECO:0000313" key="3">
    <source>
        <dbReference type="Proteomes" id="UP000281813"/>
    </source>
</evidence>
<keyword evidence="3" id="KW-1185">Reference proteome</keyword>
<dbReference type="AlphaFoldDB" id="A0A494YS52"/>
<proteinExistence type="predicted"/>
<feature type="transmembrane region" description="Helical" evidence="1">
    <location>
        <begin position="17"/>
        <end position="37"/>
    </location>
</feature>
<dbReference type="Proteomes" id="UP000281813">
    <property type="component" value="Unassembled WGS sequence"/>
</dbReference>
<sequence>MIKDAIRLAKMEYKHHFMAVILTFLASIFIGLITGLLLTESSAIKWRVDSPFMNRLLLDLIFVGVAPAFATFFMAKPYLSFQTAKHDPYVKRMALLRTLPVPVSVLALSRTLLMLSSLVIMSLAFYGTMIAVVFINTASFSELMTASELFIFIVVWLGYMLTMGGLNPYIEYGTSGKTLHTIQFIFGGIFLIFALLLYKFRGQGIVEISIQLVKSIGWPMAIISIVIGIICCIGWNKLLKNRLENRDYL</sequence>
<keyword evidence="1" id="KW-0812">Transmembrane</keyword>
<reference evidence="2 3" key="1">
    <citation type="journal article" date="2015" name="Antonie Van Leeuwenhoek">
        <title>Oceanobacillus bengalensis sp. nov., a bacterium isolated from seawater of the Bay of Bengal.</title>
        <authorList>
            <person name="Yongchang O."/>
            <person name="Xiang W."/>
            <person name="Wang G."/>
        </authorList>
    </citation>
    <scope>NUCLEOTIDE SEQUENCE [LARGE SCALE GENOMIC DNA]</scope>
    <source>
        <strain evidence="2 3">MCCC 1K00260</strain>
    </source>
</reference>
<feature type="transmembrane region" description="Helical" evidence="1">
    <location>
        <begin position="212"/>
        <end position="236"/>
    </location>
</feature>
<feature type="transmembrane region" description="Helical" evidence="1">
    <location>
        <begin position="149"/>
        <end position="170"/>
    </location>
</feature>
<feature type="transmembrane region" description="Helical" evidence="1">
    <location>
        <begin position="119"/>
        <end position="137"/>
    </location>
</feature>
<dbReference type="OrthoDB" id="2380965at2"/>
<name>A0A494YS52_9BACI</name>
<evidence type="ECO:0000313" key="2">
    <source>
        <dbReference type="EMBL" id="RKQ12504.1"/>
    </source>
</evidence>
<organism evidence="2 3">
    <name type="scientific">Oceanobacillus bengalensis</name>
    <dbReference type="NCBI Taxonomy" id="1435466"/>
    <lineage>
        <taxon>Bacteria</taxon>
        <taxon>Bacillati</taxon>
        <taxon>Bacillota</taxon>
        <taxon>Bacilli</taxon>
        <taxon>Bacillales</taxon>
        <taxon>Bacillaceae</taxon>
        <taxon>Oceanobacillus</taxon>
    </lineage>
</organism>